<protein>
    <submittedName>
        <fullName evidence="7">RadC-like JAB domain-containing protein</fullName>
    </submittedName>
</protein>
<keyword evidence="5" id="KW-0482">Metalloprotease</keyword>
<dbReference type="EMBL" id="RAPN01000004">
    <property type="protein sequence ID" value="RKD86416.1"/>
    <property type="molecule type" value="Genomic_DNA"/>
</dbReference>
<keyword evidence="1" id="KW-0645">Protease</keyword>
<dbReference type="RefSeq" id="WP_120275114.1">
    <property type="nucleotide sequence ID" value="NZ_RAPN01000004.1"/>
</dbReference>
<evidence type="ECO:0000313" key="8">
    <source>
        <dbReference type="Proteomes" id="UP000283387"/>
    </source>
</evidence>
<dbReference type="PANTHER" id="PTHR30471:SF3">
    <property type="entry name" value="UPF0758 PROTEIN YEES-RELATED"/>
    <property type="match status" value="1"/>
</dbReference>
<evidence type="ECO:0000256" key="5">
    <source>
        <dbReference type="ARBA" id="ARBA00023049"/>
    </source>
</evidence>
<dbReference type="InterPro" id="IPR001405">
    <property type="entry name" value="UPF0758"/>
</dbReference>
<dbReference type="InterPro" id="IPR037518">
    <property type="entry name" value="MPN"/>
</dbReference>
<dbReference type="Pfam" id="PF04002">
    <property type="entry name" value="RadC"/>
    <property type="match status" value="1"/>
</dbReference>
<dbReference type="GO" id="GO:0006508">
    <property type="term" value="P:proteolysis"/>
    <property type="evidence" value="ECO:0007669"/>
    <property type="project" value="UniProtKB-KW"/>
</dbReference>
<keyword evidence="2" id="KW-0479">Metal-binding</keyword>
<dbReference type="GO" id="GO:0008237">
    <property type="term" value="F:metallopeptidase activity"/>
    <property type="evidence" value="ECO:0007669"/>
    <property type="project" value="UniProtKB-KW"/>
</dbReference>
<gene>
    <name evidence="7" type="ORF">BC643_4107</name>
</gene>
<keyword evidence="3" id="KW-0378">Hydrolase</keyword>
<organism evidence="7 8">
    <name type="scientific">Mangrovibacterium diazotrophicum</name>
    <dbReference type="NCBI Taxonomy" id="1261403"/>
    <lineage>
        <taxon>Bacteria</taxon>
        <taxon>Pseudomonadati</taxon>
        <taxon>Bacteroidota</taxon>
        <taxon>Bacteroidia</taxon>
        <taxon>Marinilabiliales</taxon>
        <taxon>Prolixibacteraceae</taxon>
        <taxon>Mangrovibacterium</taxon>
    </lineage>
</organism>
<dbReference type="Proteomes" id="UP000283387">
    <property type="component" value="Unassembled WGS sequence"/>
</dbReference>
<evidence type="ECO:0000256" key="3">
    <source>
        <dbReference type="ARBA" id="ARBA00022801"/>
    </source>
</evidence>
<dbReference type="AlphaFoldDB" id="A0A419VWG6"/>
<reference evidence="7 8" key="1">
    <citation type="submission" date="2018-09" db="EMBL/GenBank/DDBJ databases">
        <title>Genomic Encyclopedia of Archaeal and Bacterial Type Strains, Phase II (KMG-II): from individual species to whole genera.</title>
        <authorList>
            <person name="Goeker M."/>
        </authorList>
    </citation>
    <scope>NUCLEOTIDE SEQUENCE [LARGE SCALE GENOMIC DNA]</scope>
    <source>
        <strain evidence="7 8">DSM 27148</strain>
    </source>
</reference>
<dbReference type="PROSITE" id="PS50249">
    <property type="entry name" value="MPN"/>
    <property type="match status" value="1"/>
</dbReference>
<sequence>MNRNTIFTSKIAEIKISYSHRVDPKQQLQITSSGDVYSAVVDGWPDLDYRESFAVLYLSRANRLLGLNWISQGGCAGTVVDVKIVLQGALKANASAIICVHNHPSANLKSSQEDRKITSKLKEACKVIDILFLDHLIISSFEYYSMADNGEI</sequence>
<evidence type="ECO:0000259" key="6">
    <source>
        <dbReference type="PROSITE" id="PS50249"/>
    </source>
</evidence>
<evidence type="ECO:0000256" key="2">
    <source>
        <dbReference type="ARBA" id="ARBA00022723"/>
    </source>
</evidence>
<dbReference type="GO" id="GO:0046872">
    <property type="term" value="F:metal ion binding"/>
    <property type="evidence" value="ECO:0007669"/>
    <property type="project" value="UniProtKB-KW"/>
</dbReference>
<dbReference type="OrthoDB" id="9804482at2"/>
<dbReference type="Gene3D" id="3.40.140.10">
    <property type="entry name" value="Cytidine Deaminase, domain 2"/>
    <property type="match status" value="1"/>
</dbReference>
<comment type="caution">
    <text evidence="7">The sequence shown here is derived from an EMBL/GenBank/DDBJ whole genome shotgun (WGS) entry which is preliminary data.</text>
</comment>
<evidence type="ECO:0000256" key="1">
    <source>
        <dbReference type="ARBA" id="ARBA00022670"/>
    </source>
</evidence>
<dbReference type="PANTHER" id="PTHR30471">
    <property type="entry name" value="DNA REPAIR PROTEIN RADC"/>
    <property type="match status" value="1"/>
</dbReference>
<dbReference type="CDD" id="cd08071">
    <property type="entry name" value="MPN_DUF2466"/>
    <property type="match status" value="1"/>
</dbReference>
<evidence type="ECO:0000313" key="7">
    <source>
        <dbReference type="EMBL" id="RKD86416.1"/>
    </source>
</evidence>
<name>A0A419VWG6_9BACT</name>
<feature type="domain" description="MPN" evidence="6">
    <location>
        <begin position="29"/>
        <end position="152"/>
    </location>
</feature>
<accession>A0A419VWG6</accession>
<dbReference type="InterPro" id="IPR025657">
    <property type="entry name" value="RadC_JAB"/>
</dbReference>
<proteinExistence type="predicted"/>
<keyword evidence="4" id="KW-0862">Zinc</keyword>
<evidence type="ECO:0000256" key="4">
    <source>
        <dbReference type="ARBA" id="ARBA00022833"/>
    </source>
</evidence>
<keyword evidence="8" id="KW-1185">Reference proteome</keyword>